<keyword evidence="3" id="KW-1185">Reference proteome</keyword>
<protein>
    <submittedName>
        <fullName evidence="2">Uncharacterized protein</fullName>
    </submittedName>
</protein>
<accession>A0AAW1MDB8</accession>
<name>A0AAW1MDB8_POPJA</name>
<gene>
    <name evidence="2" type="ORF">QE152_g7901</name>
</gene>
<keyword evidence="1" id="KW-0812">Transmembrane</keyword>
<reference evidence="2 3" key="1">
    <citation type="journal article" date="2024" name="BMC Genomics">
        <title>De novo assembly and annotation of Popillia japonica's genome with initial clues to its potential as an invasive pest.</title>
        <authorList>
            <person name="Cucini C."/>
            <person name="Boschi S."/>
            <person name="Funari R."/>
            <person name="Cardaioli E."/>
            <person name="Iannotti N."/>
            <person name="Marturano G."/>
            <person name="Paoli F."/>
            <person name="Bruttini M."/>
            <person name="Carapelli A."/>
            <person name="Frati F."/>
            <person name="Nardi F."/>
        </authorList>
    </citation>
    <scope>NUCLEOTIDE SEQUENCE [LARGE SCALE GENOMIC DNA]</scope>
    <source>
        <strain evidence="2">DMR45628</strain>
    </source>
</reference>
<evidence type="ECO:0000256" key="1">
    <source>
        <dbReference type="SAM" id="Phobius"/>
    </source>
</evidence>
<evidence type="ECO:0000313" key="3">
    <source>
        <dbReference type="Proteomes" id="UP001458880"/>
    </source>
</evidence>
<dbReference type="AlphaFoldDB" id="A0AAW1MDB8"/>
<comment type="caution">
    <text evidence="2">The sequence shown here is derived from an EMBL/GenBank/DDBJ whole genome shotgun (WGS) entry which is preliminary data.</text>
</comment>
<evidence type="ECO:0000313" key="2">
    <source>
        <dbReference type="EMBL" id="KAK9744243.1"/>
    </source>
</evidence>
<sequence>MAGERGYCLCLIGAVLPVLIVWIHEHQIAPHKDIHIVLIVQSAGLGLGRYDNLEKSVVRPKDTRKSIAKINSCATEGITRILIVLVTPFREKDCIKYPMQVCMEPSAVDTSRCESVHKDTLESSNKDKLGEPNIVEQLPESTRGKIFIPNKFTESLGLVLAERISEKEVVDSGRKSYWIPLTLLNDGGKLRNRSDFVKG</sequence>
<feature type="transmembrane region" description="Helical" evidence="1">
    <location>
        <begin position="7"/>
        <end position="24"/>
    </location>
</feature>
<organism evidence="2 3">
    <name type="scientific">Popillia japonica</name>
    <name type="common">Japanese beetle</name>
    <dbReference type="NCBI Taxonomy" id="7064"/>
    <lineage>
        <taxon>Eukaryota</taxon>
        <taxon>Metazoa</taxon>
        <taxon>Ecdysozoa</taxon>
        <taxon>Arthropoda</taxon>
        <taxon>Hexapoda</taxon>
        <taxon>Insecta</taxon>
        <taxon>Pterygota</taxon>
        <taxon>Neoptera</taxon>
        <taxon>Endopterygota</taxon>
        <taxon>Coleoptera</taxon>
        <taxon>Polyphaga</taxon>
        <taxon>Scarabaeiformia</taxon>
        <taxon>Scarabaeidae</taxon>
        <taxon>Rutelinae</taxon>
        <taxon>Popillia</taxon>
    </lineage>
</organism>
<dbReference type="EMBL" id="JASPKY010000060">
    <property type="protein sequence ID" value="KAK9744243.1"/>
    <property type="molecule type" value="Genomic_DNA"/>
</dbReference>
<proteinExistence type="predicted"/>
<dbReference type="Proteomes" id="UP001458880">
    <property type="component" value="Unassembled WGS sequence"/>
</dbReference>
<keyword evidence="1" id="KW-1133">Transmembrane helix</keyword>
<keyword evidence="1" id="KW-0472">Membrane</keyword>